<dbReference type="PANTHER" id="PTHR42037:SF1">
    <property type="match status" value="1"/>
</dbReference>
<sequence>MTSVIGSSSRGTDPRIRVPVNAKLASRFYEPIVLLKVLNATCDKKPSNAPDPSPDMTQSPEHTFQWFVNTLAQLCDSDKGGKTVTAFTVLQHPDHIEYRFTSNQRGTEEFIRAQTFTSSILHILGSMQGHEKQSVISDILRRSLSFSRSGVTVEVRILKGRAEECISACEIENTDECEYEDLGPASNNSVFVSARSILEKLKELYEGLPVSNKEELSDNECEYSPAGSCSELNIALVAKRCEILINSISRLHQSEVHEFICNRTKEGRMDQSEKWSELRHTAGRLLSYLRAAKSLVSMPKRWPELFENPRVCYVPSSVPDPCPFRGKRSLDRLTAHGIIGRMTSDLSKQEEYRAHAQQLQKIGLDKALQGLEKRKFRPIVHAEVLLLESLESAGGTHPSKFFKGYKYIGCSKPTCRLCCHYFSVHPSGVEVRRTHHNLYPPWRMPDVYENQGPEAERGRKDLMNQVLSLIRVDTFRVLKEKLAEGKRHDSNTESTYPRGSASVGSLTIMEDQMSSLRILDDHCSGYEEMSSIAAASSLDEGEKFSSEVDYEENSGVKLLWAAQYAGV</sequence>
<reference evidence="1 2" key="1">
    <citation type="submission" date="2016-03" db="EMBL/GenBank/DDBJ databases">
        <authorList>
            <person name="Ploux O."/>
        </authorList>
    </citation>
    <scope>NUCLEOTIDE SEQUENCE [LARGE SCALE GENOMIC DNA]</scope>
    <source>
        <strain evidence="1 2">UAMH 11012</strain>
    </source>
</reference>
<dbReference type="AlphaFoldDB" id="A0A1L7X9S6"/>
<protein>
    <submittedName>
        <fullName evidence="1">Uncharacterized protein</fullName>
    </submittedName>
</protein>
<evidence type="ECO:0000313" key="1">
    <source>
        <dbReference type="EMBL" id="CZR61727.1"/>
    </source>
</evidence>
<dbReference type="EMBL" id="FJOG01000019">
    <property type="protein sequence ID" value="CZR61727.1"/>
    <property type="molecule type" value="Genomic_DNA"/>
</dbReference>
<dbReference type="InterPro" id="IPR027796">
    <property type="entry name" value="OTT_1508_deam-like"/>
</dbReference>
<dbReference type="OrthoDB" id="3251507at2759"/>
<evidence type="ECO:0000313" key="2">
    <source>
        <dbReference type="Proteomes" id="UP000184330"/>
    </source>
</evidence>
<dbReference type="STRING" id="576137.A0A1L7X9S6"/>
<dbReference type="Pfam" id="PF14441">
    <property type="entry name" value="OTT_1508_deam"/>
    <property type="match status" value="1"/>
</dbReference>
<keyword evidence="2" id="KW-1185">Reference proteome</keyword>
<name>A0A1L7X9S6_9HELO</name>
<organism evidence="1 2">
    <name type="scientific">Phialocephala subalpina</name>
    <dbReference type="NCBI Taxonomy" id="576137"/>
    <lineage>
        <taxon>Eukaryota</taxon>
        <taxon>Fungi</taxon>
        <taxon>Dikarya</taxon>
        <taxon>Ascomycota</taxon>
        <taxon>Pezizomycotina</taxon>
        <taxon>Leotiomycetes</taxon>
        <taxon>Helotiales</taxon>
        <taxon>Mollisiaceae</taxon>
        <taxon>Phialocephala</taxon>
        <taxon>Phialocephala fortinii species complex</taxon>
    </lineage>
</organism>
<accession>A0A1L7X9S6</accession>
<dbReference type="PANTHER" id="PTHR42037">
    <property type="match status" value="1"/>
</dbReference>
<dbReference type="Proteomes" id="UP000184330">
    <property type="component" value="Unassembled WGS sequence"/>
</dbReference>
<gene>
    <name evidence="1" type="ORF">PAC_11624</name>
</gene>
<proteinExistence type="predicted"/>